<gene>
    <name evidence="2" type="ORF">B5V51_14006</name>
</gene>
<dbReference type="PROSITE" id="PS50076">
    <property type="entry name" value="DNAJ_2"/>
    <property type="match status" value="1"/>
</dbReference>
<dbReference type="InterPro" id="IPR016024">
    <property type="entry name" value="ARM-type_fold"/>
</dbReference>
<dbReference type="SUPFAM" id="SSF48371">
    <property type="entry name" value="ARM repeat"/>
    <property type="match status" value="2"/>
</dbReference>
<dbReference type="InterPro" id="IPR045802">
    <property type="entry name" value="GRV2/DNAJC13_N"/>
</dbReference>
<dbReference type="GO" id="GO:2000641">
    <property type="term" value="P:regulation of early endosome to late endosome transport"/>
    <property type="evidence" value="ECO:0007669"/>
    <property type="project" value="InterPro"/>
</dbReference>
<evidence type="ECO:0000313" key="2">
    <source>
        <dbReference type="EMBL" id="PCG74005.1"/>
    </source>
</evidence>
<reference evidence="2" key="1">
    <citation type="submission" date="2017-09" db="EMBL/GenBank/DDBJ databases">
        <title>Contemporary evolution of a Lepidopteran species, Heliothis virescens, in response to modern agricultural practices.</title>
        <authorList>
            <person name="Fritz M.L."/>
            <person name="Deyonke A.M."/>
            <person name="Papanicolaou A."/>
            <person name="Micinski S."/>
            <person name="Westbrook J."/>
            <person name="Gould F."/>
        </authorList>
    </citation>
    <scope>NUCLEOTIDE SEQUENCE [LARGE SCALE GENOMIC DNA]</scope>
    <source>
        <strain evidence="2">HvINT-</strain>
        <tissue evidence="2">Whole body</tissue>
    </source>
</reference>
<organism evidence="2">
    <name type="scientific">Heliothis virescens</name>
    <name type="common">Tobacco budworm moth</name>
    <dbReference type="NCBI Taxonomy" id="7102"/>
    <lineage>
        <taxon>Eukaryota</taxon>
        <taxon>Metazoa</taxon>
        <taxon>Ecdysozoa</taxon>
        <taxon>Arthropoda</taxon>
        <taxon>Hexapoda</taxon>
        <taxon>Insecta</taxon>
        <taxon>Pterygota</taxon>
        <taxon>Neoptera</taxon>
        <taxon>Endopterygota</taxon>
        <taxon>Lepidoptera</taxon>
        <taxon>Glossata</taxon>
        <taxon>Ditrysia</taxon>
        <taxon>Noctuoidea</taxon>
        <taxon>Noctuidae</taxon>
        <taxon>Heliothinae</taxon>
        <taxon>Heliothis</taxon>
    </lineage>
</organism>
<accession>A0A2A4JPL2</accession>
<dbReference type="EMBL" id="NWSH01000825">
    <property type="protein sequence ID" value="PCG74003.1"/>
    <property type="molecule type" value="Genomic_DNA"/>
</dbReference>
<dbReference type="Pfam" id="PF19432">
    <property type="entry name" value="RME-8_N"/>
    <property type="match status" value="1"/>
</dbReference>
<dbReference type="GO" id="GO:0006898">
    <property type="term" value="P:receptor-mediated endocytosis"/>
    <property type="evidence" value="ECO:0007669"/>
    <property type="project" value="TreeGrafter"/>
</dbReference>
<dbReference type="InterPro" id="IPR044978">
    <property type="entry name" value="GRV2/DNAJC13"/>
</dbReference>
<protein>
    <recommendedName>
        <fullName evidence="1">J domain-containing protein</fullName>
    </recommendedName>
</protein>
<dbReference type="InterPro" id="IPR001623">
    <property type="entry name" value="DnaJ_domain"/>
</dbReference>
<dbReference type="Gene3D" id="1.10.287.110">
    <property type="entry name" value="DnaJ domain"/>
    <property type="match status" value="1"/>
</dbReference>
<dbReference type="Pfam" id="PF14237">
    <property type="entry name" value="GYF_2"/>
    <property type="match status" value="2"/>
</dbReference>
<dbReference type="CDD" id="cd06257">
    <property type="entry name" value="DnaJ"/>
    <property type="match status" value="1"/>
</dbReference>
<dbReference type="Pfam" id="PF00226">
    <property type="entry name" value="DnaJ"/>
    <property type="match status" value="1"/>
</dbReference>
<dbReference type="PANTHER" id="PTHR36983:SF2">
    <property type="entry name" value="DNAJ HOMOLOG SUBFAMILY C MEMBER 13"/>
    <property type="match status" value="1"/>
</dbReference>
<dbReference type="InterPro" id="IPR011989">
    <property type="entry name" value="ARM-like"/>
</dbReference>
<dbReference type="GO" id="GO:0010008">
    <property type="term" value="C:endosome membrane"/>
    <property type="evidence" value="ECO:0007669"/>
    <property type="project" value="TreeGrafter"/>
</dbReference>
<proteinExistence type="predicted"/>
<evidence type="ECO:0000259" key="1">
    <source>
        <dbReference type="PROSITE" id="PS50076"/>
    </source>
</evidence>
<name>A0A2A4JPL2_HELVI</name>
<dbReference type="GO" id="GO:0007032">
    <property type="term" value="P:endosome organization"/>
    <property type="evidence" value="ECO:0007669"/>
    <property type="project" value="InterPro"/>
</dbReference>
<comment type="caution">
    <text evidence="2">The sequence shown here is derived from an EMBL/GenBank/DDBJ whole genome shotgun (WGS) entry which is preliminary data.</text>
</comment>
<dbReference type="PANTHER" id="PTHR36983">
    <property type="entry name" value="DNAJ HOMOLOG SUBFAMILY C MEMBER 13"/>
    <property type="match status" value="1"/>
</dbReference>
<dbReference type="Gene3D" id="1.25.10.10">
    <property type="entry name" value="Leucine-rich Repeat Variant"/>
    <property type="match status" value="1"/>
</dbReference>
<dbReference type="EMBL" id="NWSH01000825">
    <property type="protein sequence ID" value="PCG74005.1"/>
    <property type="molecule type" value="Genomic_DNA"/>
</dbReference>
<dbReference type="FunFam" id="1.10.287.110:FF:000007">
    <property type="entry name" value="DnaJ (Hsp40) homolog, subfamily C, member 13"/>
    <property type="match status" value="1"/>
</dbReference>
<dbReference type="InterPro" id="IPR036869">
    <property type="entry name" value="J_dom_sf"/>
</dbReference>
<dbReference type="InterPro" id="IPR025640">
    <property type="entry name" value="GYF_2"/>
</dbReference>
<feature type="domain" description="J" evidence="1">
    <location>
        <begin position="1488"/>
        <end position="1543"/>
    </location>
</feature>
<dbReference type="SUPFAM" id="SSF46565">
    <property type="entry name" value="Chaperone J-domain"/>
    <property type="match status" value="1"/>
</dbReference>
<dbReference type="SMART" id="SM00271">
    <property type="entry name" value="DnaJ"/>
    <property type="match status" value="1"/>
</dbReference>
<sequence>MMPLKDNQDVASFLVTKHSWKGKYKRVFSIGTHGITTYNPDRLEVTNKWLYADVVTIASAKHSNSAANHDFTLVMKKEKKVDSMKFSSEHKCLILTEAFKYRHAFAEKPKDIFRYQAYKHHWSGTRLPIVLEVGPCALEQLDPSTHTLLASYPYCDVQGILPVRDVPGGFVLAVGGYSRLHLFSNAMDHQIIINKMLEMASLTLSISIKVLSTMITLDDYHDQRFGKYSGDQHQTSLSEFIVHKVNPARHMEPMRRTLCLSDTCILERDPQTYSVVCLRPLSDVFALVRDTEHPQKFSIEYLNGQTRTYLAGERDALLASLLDGVRSAGQRDVHVRSVPTPRGYRLGPLHQPVDEETESNHLRLFQNPVGMGRAEVIERFNSNVGYSGLIYSVSQDRLFAENKEKLITGALTALVSSAPSGSNLTPRELEAQFHALRRLCASKVGFAAFTALPGFREWIGTATVAALRRGSPACAHAALDAVCALLQPMHAEPDLRQEQLNKASMLSSSTFLDGLLTMWADHVTAGSGALVVAAMLDFLTFALCVPYSETTDGKQFDQLLEMVSKRGRVLFKLFEHPSLAIVKGAGLVMRALVEEGGAGVGARMQALALAEAALPRHLLAALFAPPRLHHRHLARHLVALWLVDHAPAHSLLRRIMPSGLLAFLESTEAPPAAALASEAEPERDNLSLAQASVKPRAQHWEALERQVKYVEKHIEHYAQLALQHWAARLGRPSSERRDTTRERPVVLRRRRERVKSTANWPLFYYQFHKDHALPNLIWNHTTREELRNALENELRAFTSDREVAGTTLTSWNHAELEVHYQCLQNEVKIGDYYLRILLEQRDNDDSPIRKSYEFFNDLYHRFLSTPKVEMKCMCLQAMSIVYGRYFEDIGPFADTKYIVQMLDRTCDRMERDRLVQFLSKLILHRRNVSDILEWNGIRILVELMTLAHLHTSRATVPAQSNVIEGPQQQVGGDREWYYNVDQGDKVQRKGPVSFQQLKDLYKSGEINNKTKAWANSMEGWRAVGGVAQLKWTLAARGTAVLDESALAATVLDLLITCARYYPSRDEEDAVIRPLPKVKRLLSEPACLAHTCDRMERDRLVQFLSKLILHRRNVSDILEWNGIRILVELMTLAHLHTSRATVPAQSNVIEGPQQQVGGDREWYYNVDQGDKVQRKGPVSFQQLKDLYKSGEINNKTKAWANSMEGWRAVGGVAQLKWTLAARGTAVLDESALAATVLDLLITCARYYPSRDEEDAVIRPLPKVKRLLSEPACLAHVVQLLLTFDPILVEKVATLLYEVMQDNPEISKLYLTGVFYFMLLYTGSNLLPIARFLRLTHMKQAFRADQSSSDIMQRSILGQLLPEAMVCYLENHGSEKFAQIFLGEWDTPEAIWNSEMRRMLIMKVSAHIGEFTPRLRAHIAARYPYLAIPAVCYPQLQHELFCNMFYLRHLCDTQRFPDWPIPDPVGLLKDVLEAWRREVEKKPPSMTASEAYAALGLAAGQHDEAAVRKAYYRLAQQYHPDKNPEGRDRFEAVNQAYEFLCSRNVWTGDGPNTNNIVLILRTQTILFQRYSEVLAPYKYAGYPQLLRTARLEAEADQLFAERDAAPLLPAACELAHATVRCSALNAEELRREGGLQVLHEAMSRCVPVLSEASKAGDISAQVCGHAARCFAVAAAFPACRAVCADMPQLCADLVPLLKRPHLGETACAGAAAVGALAAEPACRSQLARAAALPALLPPALRYDYTLAESGVDTDAQLNKQLARAAALPALLPPALRYDYTLAESGVDTDAQLNKQLARAAALPALLPPALRYDYTLAESGVDTDAQLNKQLARAAALPALLPPALRYDYTLAESGVDTDAQLNKQLARAAALPALLPPALRYDYTLAESGVDTDAQLNKQLARAAALPALLPPALRYDYTLAESGVDTDAQLNKQLARAAALPALLPPALRYDYTLAESGVDTDAQLNKQLARAAALPALLPPALRYDYTLAESGVDTDAQLNKQLARAAALPALLPPALRYDYTLAESGVDTDAQLNKQLARAAALPALLPPALRYDYTLAESGVDTDAQLNKQLARAAALPALLPPALRYDYTLAESGVDTDAQLNKQLARAAALPALLPPALRYDYTLAESGVDTDAQLNKQLARAAALPALLPPALRYDYTLAESGVDTDAQLNKQEVANQLAKQCIIALAAMYGPHTQPSTEDENIRNALHTLLTPYLCGRLAEPDQHELLKTLTSNWRTPYLVWDNSTRAELKDVLRKSRAVVEQDGPLVEPFTYTAHEGLVSVGGVYIDIYNEQPDFPIENPQQFILDLLKFIQEQTQGDMTTERVQHVTYALTALANVIIKNPGAEIQCIGQFGLIFGMLSARPHPALQDAALRSVLAAGGSRECVEDIAASSVLGHLLALLGDRPPRPDALAAMAALLANTALVREALNKGAVIYLLDLFCNSKLPETREAAVELLARMMADKLHGPKVRLTISRYIPGVFAEAMRESGASSAVHMFDAQHEHPELVWTEDTRKRLASHIAQLRDRHQSDQLRTPNATFEDRETLERAAAGEQAWAPAGEVVVDGVYLKLYLQNPHWNLRSPKRFLQELLTETIAALNKDASEGSRGETCALALGAALRARPALGEVCAQLGEMPRLARLLPAAPKLAVPVITALAHTQACVVALSQTDVMSGLKSAVQSCREVVGSACEALALIFSSNANTDRLVLQALETDLVGELLSLLDTRLDGASAAQLVRALKAMSRSTLHGERVKAVLARSPVWEHYAAQRHDLFITAAPQNNLLAAAPHTAGYLTAPPSSIPAQPPPID</sequence>